<reference evidence="1 2" key="1">
    <citation type="submission" date="2015-01" db="EMBL/GenBank/DDBJ databases">
        <title>Draft genome sequence of Pedobacter sp. NL19 isolated from sludge of an effluent treatment pond in an abandoned uranium mine.</title>
        <authorList>
            <person name="Santos T."/>
            <person name="Caetano T."/>
            <person name="Covas C."/>
            <person name="Cruz A."/>
            <person name="Mendo S."/>
        </authorList>
    </citation>
    <scope>NUCLEOTIDE SEQUENCE [LARGE SCALE GENOMIC DNA]</scope>
    <source>
        <strain evidence="1 2">NL19</strain>
    </source>
</reference>
<dbReference type="STRING" id="1503925.TH53_00715"/>
<evidence type="ECO:0000313" key="2">
    <source>
        <dbReference type="Proteomes" id="UP000032049"/>
    </source>
</evidence>
<evidence type="ECO:0000313" key="1">
    <source>
        <dbReference type="EMBL" id="KIO78872.1"/>
    </source>
</evidence>
<dbReference type="Proteomes" id="UP000032049">
    <property type="component" value="Unassembled WGS sequence"/>
</dbReference>
<dbReference type="RefSeq" id="WP_041877427.1">
    <property type="nucleotide sequence ID" value="NZ_CP157278.1"/>
</dbReference>
<gene>
    <name evidence="1" type="ORF">TH53_00715</name>
</gene>
<accession>A0A0D0GNT0</accession>
<keyword evidence="2" id="KW-1185">Reference proteome</keyword>
<dbReference type="EMBL" id="JXRA01000005">
    <property type="protein sequence ID" value="KIO78872.1"/>
    <property type="molecule type" value="Genomic_DNA"/>
</dbReference>
<comment type="caution">
    <text evidence="1">The sequence shown here is derived from an EMBL/GenBank/DDBJ whole genome shotgun (WGS) entry which is preliminary data.</text>
</comment>
<protein>
    <submittedName>
        <fullName evidence="1">Uncharacterized protein</fullName>
    </submittedName>
</protein>
<name>A0A0D0GNT0_9SPHI</name>
<dbReference type="AlphaFoldDB" id="A0A0D0GNT0"/>
<organism evidence="1 2">
    <name type="scientific">Pedobacter lusitanus</name>
    <dbReference type="NCBI Taxonomy" id="1503925"/>
    <lineage>
        <taxon>Bacteria</taxon>
        <taxon>Pseudomonadati</taxon>
        <taxon>Bacteroidota</taxon>
        <taxon>Sphingobacteriia</taxon>
        <taxon>Sphingobacteriales</taxon>
        <taxon>Sphingobacteriaceae</taxon>
        <taxon>Pedobacter</taxon>
    </lineage>
</organism>
<dbReference type="OrthoDB" id="769706at2"/>
<proteinExistence type="predicted"/>
<sequence length="79" mass="9293">MKTSSIVDRLLKNMGNMHELGRQRAFELGNPFYAQFAEDQGYWRKELQTGEKYLVSLEVITDENDMPIEVRDTIIKRLN</sequence>